<dbReference type="InterPro" id="IPR052517">
    <property type="entry name" value="GlcG_carb_metab_protein"/>
</dbReference>
<reference evidence="1 2" key="1">
    <citation type="submission" date="2018-07" db="EMBL/GenBank/DDBJ databases">
        <title>Genomic Encyclopedia of Type Strains, Phase IV (KMG-IV): sequencing the most valuable type-strain genomes for metagenomic binning, comparative biology and taxonomic classification.</title>
        <authorList>
            <person name="Goeker M."/>
        </authorList>
    </citation>
    <scope>NUCLEOTIDE SEQUENCE [LARGE SCALE GENOMIC DNA]</scope>
    <source>
        <strain evidence="1 2">DSM 4134</strain>
    </source>
</reference>
<name>A0A3D9L2L0_MARFU</name>
<protein>
    <submittedName>
        <fullName evidence="1">Glc operon protein GlcG</fullName>
    </submittedName>
</protein>
<gene>
    <name evidence="1" type="ORF">C7460_117114</name>
</gene>
<dbReference type="OrthoDB" id="9778896at2"/>
<organism evidence="1 2">
    <name type="scientific">Marinoscillum furvescens DSM 4134</name>
    <dbReference type="NCBI Taxonomy" id="1122208"/>
    <lineage>
        <taxon>Bacteria</taxon>
        <taxon>Pseudomonadati</taxon>
        <taxon>Bacteroidota</taxon>
        <taxon>Cytophagia</taxon>
        <taxon>Cytophagales</taxon>
        <taxon>Reichenbachiellaceae</taxon>
        <taxon>Marinoscillum</taxon>
    </lineage>
</organism>
<dbReference type="InterPro" id="IPR005624">
    <property type="entry name" value="PduO/GlcC-like"/>
</dbReference>
<dbReference type="SUPFAM" id="SSF143744">
    <property type="entry name" value="GlcG-like"/>
    <property type="match status" value="1"/>
</dbReference>
<dbReference type="InterPro" id="IPR038084">
    <property type="entry name" value="PduO/GlcC-like_sf"/>
</dbReference>
<evidence type="ECO:0000313" key="1">
    <source>
        <dbReference type="EMBL" id="RED95664.1"/>
    </source>
</evidence>
<dbReference type="PANTHER" id="PTHR34309:SF1">
    <property type="entry name" value="PROTEIN GLCG"/>
    <property type="match status" value="1"/>
</dbReference>
<dbReference type="PANTHER" id="PTHR34309">
    <property type="entry name" value="SLR1406 PROTEIN"/>
    <property type="match status" value="1"/>
</dbReference>
<sequence>MPLQTHSISHKEARHLMKVALNSAHSHKVPGAIAIVDQGGHPVLLEVLDGTMHAAANIALGKAATAVAFQRPTGKLEEVISDGRAPMLTLDSCTPQPYVPLLGGHPIYSNDKIIGGIAVAGTLNAQLDEVIVLDALKEWRS</sequence>
<evidence type="ECO:0000313" key="2">
    <source>
        <dbReference type="Proteomes" id="UP000256779"/>
    </source>
</evidence>
<dbReference type="Gene3D" id="3.30.450.150">
    <property type="entry name" value="Haem-degrading domain"/>
    <property type="match status" value="1"/>
</dbReference>
<proteinExistence type="predicted"/>
<dbReference type="RefSeq" id="WP_115869298.1">
    <property type="nucleotide sequence ID" value="NZ_QREG01000017.1"/>
</dbReference>
<comment type="caution">
    <text evidence="1">The sequence shown here is derived from an EMBL/GenBank/DDBJ whole genome shotgun (WGS) entry which is preliminary data.</text>
</comment>
<dbReference type="Proteomes" id="UP000256779">
    <property type="component" value="Unassembled WGS sequence"/>
</dbReference>
<accession>A0A3D9L2L0</accession>
<dbReference type="EMBL" id="QREG01000017">
    <property type="protein sequence ID" value="RED95664.1"/>
    <property type="molecule type" value="Genomic_DNA"/>
</dbReference>
<dbReference type="AlphaFoldDB" id="A0A3D9L2L0"/>
<keyword evidence="2" id="KW-1185">Reference proteome</keyword>
<dbReference type="Pfam" id="PF03928">
    <property type="entry name" value="HbpS-like"/>
    <property type="match status" value="1"/>
</dbReference>